<reference evidence="1" key="1">
    <citation type="submission" date="2014-09" db="EMBL/GenBank/DDBJ databases">
        <authorList>
            <person name="Magalhaes I.L.F."/>
            <person name="Oliveira U."/>
            <person name="Santos F.R."/>
            <person name="Vidigal T.H.D.A."/>
            <person name="Brescovit A.D."/>
            <person name="Santos A.J."/>
        </authorList>
    </citation>
    <scope>NUCLEOTIDE SEQUENCE</scope>
    <source>
        <tissue evidence="1">Shoot tissue taken approximately 20 cm above the soil surface</tissue>
    </source>
</reference>
<protein>
    <submittedName>
        <fullName evidence="1">Uncharacterized protein</fullName>
    </submittedName>
</protein>
<accession>A0A0A9DBB9</accession>
<dbReference type="AlphaFoldDB" id="A0A0A9DBB9"/>
<dbReference type="InterPro" id="IPR002738">
    <property type="entry name" value="RNase_P_p30"/>
</dbReference>
<dbReference type="PANTHER" id="PTHR13031:SF0">
    <property type="entry name" value="RIBONUCLEASE P PROTEIN SUBUNIT P30"/>
    <property type="match status" value="1"/>
</dbReference>
<organism evidence="1">
    <name type="scientific">Arundo donax</name>
    <name type="common">Giant reed</name>
    <name type="synonym">Donax arundinaceus</name>
    <dbReference type="NCBI Taxonomy" id="35708"/>
    <lineage>
        <taxon>Eukaryota</taxon>
        <taxon>Viridiplantae</taxon>
        <taxon>Streptophyta</taxon>
        <taxon>Embryophyta</taxon>
        <taxon>Tracheophyta</taxon>
        <taxon>Spermatophyta</taxon>
        <taxon>Magnoliopsida</taxon>
        <taxon>Liliopsida</taxon>
        <taxon>Poales</taxon>
        <taxon>Poaceae</taxon>
        <taxon>PACMAD clade</taxon>
        <taxon>Arundinoideae</taxon>
        <taxon>Arundineae</taxon>
        <taxon>Arundo</taxon>
    </lineage>
</organism>
<dbReference type="GO" id="GO:0005655">
    <property type="term" value="C:nucleolar ribonuclease P complex"/>
    <property type="evidence" value="ECO:0007669"/>
    <property type="project" value="TreeGrafter"/>
</dbReference>
<dbReference type="EMBL" id="GBRH01213912">
    <property type="protein sequence ID" value="JAD83983.1"/>
    <property type="molecule type" value="Transcribed_RNA"/>
</dbReference>
<dbReference type="GO" id="GO:0008033">
    <property type="term" value="P:tRNA processing"/>
    <property type="evidence" value="ECO:0007669"/>
    <property type="project" value="InterPro"/>
</dbReference>
<proteinExistence type="predicted"/>
<dbReference type="PANTHER" id="PTHR13031">
    <property type="entry name" value="RIBONUCLEASE P SUBUNIT P30"/>
    <property type="match status" value="1"/>
</dbReference>
<name>A0A0A9DBB9_ARUDO</name>
<evidence type="ECO:0000313" key="1">
    <source>
        <dbReference type="EMBL" id="JAD83983.1"/>
    </source>
</evidence>
<reference evidence="1" key="2">
    <citation type="journal article" date="2015" name="Data Brief">
        <title>Shoot transcriptome of the giant reed, Arundo donax.</title>
        <authorList>
            <person name="Barrero R.A."/>
            <person name="Guerrero F.D."/>
            <person name="Moolhuijzen P."/>
            <person name="Goolsby J.A."/>
            <person name="Tidwell J."/>
            <person name="Bellgard S.E."/>
            <person name="Bellgard M.I."/>
        </authorList>
    </citation>
    <scope>NUCLEOTIDE SEQUENCE</scope>
    <source>
        <tissue evidence="1">Shoot tissue taken approximately 20 cm above the soil surface</tissue>
    </source>
</reference>
<dbReference type="GO" id="GO:0003723">
    <property type="term" value="F:RNA binding"/>
    <property type="evidence" value="ECO:0007669"/>
    <property type="project" value="TreeGrafter"/>
</dbReference>
<sequence>MDCGLPILPTSFGNQNAVLDKPGNNEDVLDHFVQDGCGHSVDLKSIDKHAEFVQDAMEVDGTESCRLKLLVADNVPSTSDTSIKLACSVLPQGMELSGTNLEDKGPDESSEILDGAKSYTKYLTDSATIEREKTTLDLEIPSGSNVCSKDKDVDQSNDIPVDTEAYRGTSEPVECPPGGTNDEEPIEKIMDENIEQTMVGEVESIDIKTRKNISVEPVFHGQEIISTGYIYDERSANASCESDELKDKNSEETFASLEKNIAKTHEQLLNCSYPSGKVEIPTTKSEKQTD</sequence>